<name>A0AAD4PSN9_9MUSC</name>
<organism evidence="3 4">
    <name type="scientific">Drosophila rubida</name>
    <dbReference type="NCBI Taxonomy" id="30044"/>
    <lineage>
        <taxon>Eukaryota</taxon>
        <taxon>Metazoa</taxon>
        <taxon>Ecdysozoa</taxon>
        <taxon>Arthropoda</taxon>
        <taxon>Hexapoda</taxon>
        <taxon>Insecta</taxon>
        <taxon>Pterygota</taxon>
        <taxon>Neoptera</taxon>
        <taxon>Endopterygota</taxon>
        <taxon>Diptera</taxon>
        <taxon>Brachycera</taxon>
        <taxon>Muscomorpha</taxon>
        <taxon>Ephydroidea</taxon>
        <taxon>Drosophilidae</taxon>
        <taxon>Drosophila</taxon>
    </lineage>
</organism>
<proteinExistence type="predicted"/>
<evidence type="ECO:0000256" key="2">
    <source>
        <dbReference type="SAM" id="Phobius"/>
    </source>
</evidence>
<dbReference type="PANTHER" id="PTHR39947:SF1">
    <property type="entry name" value="IP19862P"/>
    <property type="match status" value="1"/>
</dbReference>
<evidence type="ECO:0000256" key="1">
    <source>
        <dbReference type="SAM" id="MobiDB-lite"/>
    </source>
</evidence>
<accession>A0AAD4PSN9</accession>
<dbReference type="AlphaFoldDB" id="A0AAD4PSN9"/>
<feature type="transmembrane region" description="Helical" evidence="2">
    <location>
        <begin position="293"/>
        <end position="318"/>
    </location>
</feature>
<dbReference type="InterPro" id="IPR029201">
    <property type="entry name" value="Jiraiya"/>
</dbReference>
<gene>
    <name evidence="3" type="ORF">KR093_009940</name>
</gene>
<sequence length="604" mass="62630">MLKHASNASNATATSASTTTLAATTATPAATVNGQLLRSATSNGSVSVNVNVNNNCNSNASSNCNSSSSNTPSTTATATATASAAGGGSGSGGTANSSSSPAGVATAVAATTAGVAASPTPAAVASTARNIHLRPPQPLNISALNASTCSSSNGGVARAMTNLLNIATMPTLMPPMKPLTPLTPNGNSNINISMNNNNSLHHHTYTNQHMLASSSSSNQLQQQQLQAAGQQQQLLSNHNNHSMLSNNNNNNNNILHNYSHCNNNNNNTLNNTINNHLGSTLRPSKHGPGPREVLTSLGLLCLVSLLLALLSLIFLLKISPNSREEALSRINNSNNEDFIIVYDVTLALCALSLSLNLCCLLVCAIQFLFAVKLLRSPMFDGRDNKYLEKSSASRTCAVSGFFISIPVFLTGIILYTFNHFHSTPAIITSVLIGVGIVFCGGAMVHNVFVWQKEKTISYRSPAALTLPQLLPAQFCHQQTAPAPAPAPATTTHPSAQVLHHSLLHHPTSVTPVSPNHSHGSFNPLLCAAGTIPATAPPFLVRPATATPPTPKPINIGVGIVTAATANGSCLLGRELSGSVSPGIPPTLDMSNITNISLHELSTLV</sequence>
<evidence type="ECO:0000313" key="3">
    <source>
        <dbReference type="EMBL" id="KAH8387869.1"/>
    </source>
</evidence>
<keyword evidence="4" id="KW-1185">Reference proteome</keyword>
<feature type="region of interest" description="Disordered" evidence="1">
    <location>
        <begin position="1"/>
        <end position="21"/>
    </location>
</feature>
<keyword evidence="2" id="KW-1133">Transmembrane helix</keyword>
<protein>
    <submittedName>
        <fullName evidence="3">Uncharacterized protein</fullName>
    </submittedName>
</protein>
<feature type="region of interest" description="Disordered" evidence="1">
    <location>
        <begin position="81"/>
        <end position="101"/>
    </location>
</feature>
<feature type="transmembrane region" description="Helical" evidence="2">
    <location>
        <begin position="392"/>
        <end position="414"/>
    </location>
</feature>
<dbReference type="Pfam" id="PF15038">
    <property type="entry name" value="Jiraiya"/>
    <property type="match status" value="1"/>
</dbReference>
<keyword evidence="2" id="KW-0812">Transmembrane</keyword>
<feature type="transmembrane region" description="Helical" evidence="2">
    <location>
        <begin position="426"/>
        <end position="450"/>
    </location>
</feature>
<reference evidence="3" key="1">
    <citation type="journal article" date="2021" name="Mol. Ecol. Resour.">
        <title>Phylogenomic analyses of the genus Drosophila reveals genomic signals of climate adaptation.</title>
        <authorList>
            <person name="Li F."/>
            <person name="Rane R.V."/>
            <person name="Luria V."/>
            <person name="Xiong Z."/>
            <person name="Chen J."/>
            <person name="Li Z."/>
            <person name="Catullo R.A."/>
            <person name="Griffin P.C."/>
            <person name="Schiffer M."/>
            <person name="Pearce S."/>
            <person name="Lee S.F."/>
            <person name="McElroy K."/>
            <person name="Stocker A."/>
            <person name="Shirriffs J."/>
            <person name="Cockerell F."/>
            <person name="Coppin C."/>
            <person name="Sgro C.M."/>
            <person name="Karger A."/>
            <person name="Cain J.W."/>
            <person name="Weber J.A."/>
            <person name="Santpere G."/>
            <person name="Kirschner M.W."/>
            <person name="Hoffmann A.A."/>
            <person name="Oakeshott J.G."/>
            <person name="Zhang G."/>
        </authorList>
    </citation>
    <scope>NUCLEOTIDE SEQUENCE</scope>
    <source>
        <strain evidence="3">BGI-SZ-2011g</strain>
    </source>
</reference>
<evidence type="ECO:0000313" key="4">
    <source>
        <dbReference type="Proteomes" id="UP001200034"/>
    </source>
</evidence>
<dbReference type="Proteomes" id="UP001200034">
    <property type="component" value="Unassembled WGS sequence"/>
</dbReference>
<comment type="caution">
    <text evidence="3">The sequence shown here is derived from an EMBL/GenBank/DDBJ whole genome shotgun (WGS) entry which is preliminary data.</text>
</comment>
<keyword evidence="2" id="KW-0472">Membrane</keyword>
<dbReference type="PANTHER" id="PTHR39947">
    <property type="entry name" value="IP19862P"/>
    <property type="match status" value="1"/>
</dbReference>
<feature type="transmembrane region" description="Helical" evidence="2">
    <location>
        <begin position="338"/>
        <end position="371"/>
    </location>
</feature>
<dbReference type="EMBL" id="JAJJHW010000095">
    <property type="protein sequence ID" value="KAH8387869.1"/>
    <property type="molecule type" value="Genomic_DNA"/>
</dbReference>
<feature type="region of interest" description="Disordered" evidence="1">
    <location>
        <begin position="211"/>
        <end position="259"/>
    </location>
</feature>